<name>G0MHK2_CAEBE</name>
<proteinExistence type="predicted"/>
<protein>
    <submittedName>
        <fullName evidence="1">Uncharacterized protein</fullName>
    </submittedName>
</protein>
<evidence type="ECO:0000313" key="1">
    <source>
        <dbReference type="EMBL" id="EGT59419.1"/>
    </source>
</evidence>
<reference evidence="2" key="1">
    <citation type="submission" date="2011-07" db="EMBL/GenBank/DDBJ databases">
        <authorList>
            <consortium name="Caenorhabditis brenneri Sequencing and Analysis Consortium"/>
            <person name="Wilson R.K."/>
        </authorList>
    </citation>
    <scope>NUCLEOTIDE SEQUENCE [LARGE SCALE GENOMIC DNA]</scope>
    <source>
        <strain evidence="2">PB2801</strain>
    </source>
</reference>
<dbReference type="Proteomes" id="UP000008068">
    <property type="component" value="Unassembled WGS sequence"/>
</dbReference>
<dbReference type="InParanoid" id="G0MHK2"/>
<organism evidence="2">
    <name type="scientific">Caenorhabditis brenneri</name>
    <name type="common">Nematode worm</name>
    <dbReference type="NCBI Taxonomy" id="135651"/>
    <lineage>
        <taxon>Eukaryota</taxon>
        <taxon>Metazoa</taxon>
        <taxon>Ecdysozoa</taxon>
        <taxon>Nematoda</taxon>
        <taxon>Chromadorea</taxon>
        <taxon>Rhabditida</taxon>
        <taxon>Rhabditina</taxon>
        <taxon>Rhabditomorpha</taxon>
        <taxon>Rhabditoidea</taxon>
        <taxon>Rhabditidae</taxon>
        <taxon>Peloderinae</taxon>
        <taxon>Caenorhabditis</taxon>
    </lineage>
</organism>
<accession>G0MHK2</accession>
<gene>
    <name evidence="1" type="ORF">CAEBREN_30713</name>
</gene>
<dbReference type="AlphaFoldDB" id="G0MHK2"/>
<keyword evidence="2" id="KW-1185">Reference proteome</keyword>
<dbReference type="EMBL" id="GL379795">
    <property type="protein sequence ID" value="EGT59419.1"/>
    <property type="molecule type" value="Genomic_DNA"/>
</dbReference>
<dbReference type="HOGENOM" id="CLU_3428592_0_0_1"/>
<sequence>MDKISLEYQTATKSPFFVFV</sequence>
<evidence type="ECO:0000313" key="2">
    <source>
        <dbReference type="Proteomes" id="UP000008068"/>
    </source>
</evidence>